<dbReference type="AlphaFoldDB" id="A0A917UQ77"/>
<accession>A0A917UQ77</accession>
<name>A0A917UQ77_9DEIO</name>
<dbReference type="SUPFAM" id="SSF54506">
    <property type="entry name" value="Diaminopimelate epimerase-like"/>
    <property type="match status" value="1"/>
</dbReference>
<keyword evidence="5" id="KW-1185">Reference proteome</keyword>
<dbReference type="Proteomes" id="UP000635726">
    <property type="component" value="Unassembled WGS sequence"/>
</dbReference>
<dbReference type="Gene3D" id="3.10.310.10">
    <property type="entry name" value="Diaminopimelate Epimerase, Chain A, domain 1"/>
    <property type="match status" value="2"/>
</dbReference>
<protein>
    <submittedName>
        <fullName evidence="4">Isomerase</fullName>
    </submittedName>
</protein>
<dbReference type="RefSeq" id="WP_188962581.1">
    <property type="nucleotide sequence ID" value="NZ_BMOE01000005.1"/>
</dbReference>
<dbReference type="PANTHER" id="PTHR13774:SF17">
    <property type="entry name" value="PHENAZINE BIOSYNTHESIS-LIKE DOMAIN-CONTAINING PROTEIN"/>
    <property type="match status" value="1"/>
</dbReference>
<reference evidence="4" key="1">
    <citation type="journal article" date="2014" name="Int. J. Syst. Evol. Microbiol.">
        <title>Complete genome sequence of Corynebacterium casei LMG S-19264T (=DSM 44701T), isolated from a smear-ripened cheese.</title>
        <authorList>
            <consortium name="US DOE Joint Genome Institute (JGI-PGF)"/>
            <person name="Walter F."/>
            <person name="Albersmeier A."/>
            <person name="Kalinowski J."/>
            <person name="Ruckert C."/>
        </authorList>
    </citation>
    <scope>NUCLEOTIDE SEQUENCE</scope>
    <source>
        <strain evidence="4">JCM 14371</strain>
    </source>
</reference>
<dbReference type="PIRSF" id="PIRSF016184">
    <property type="entry name" value="PhzC_PhzF"/>
    <property type="match status" value="1"/>
</dbReference>
<dbReference type="GO" id="GO:0016853">
    <property type="term" value="F:isomerase activity"/>
    <property type="evidence" value="ECO:0007669"/>
    <property type="project" value="UniProtKB-KW"/>
</dbReference>
<comment type="similarity">
    <text evidence="1">Belongs to the PhzF family.</text>
</comment>
<dbReference type="GO" id="GO:0005737">
    <property type="term" value="C:cytoplasm"/>
    <property type="evidence" value="ECO:0007669"/>
    <property type="project" value="TreeGrafter"/>
</dbReference>
<evidence type="ECO:0000256" key="2">
    <source>
        <dbReference type="ARBA" id="ARBA00023235"/>
    </source>
</evidence>
<organism evidence="4 5">
    <name type="scientific">Deinococcus aquiradiocola</name>
    <dbReference type="NCBI Taxonomy" id="393059"/>
    <lineage>
        <taxon>Bacteria</taxon>
        <taxon>Thermotogati</taxon>
        <taxon>Deinococcota</taxon>
        <taxon>Deinococci</taxon>
        <taxon>Deinococcales</taxon>
        <taxon>Deinococcaceae</taxon>
        <taxon>Deinococcus</taxon>
    </lineage>
</organism>
<gene>
    <name evidence="4" type="ORF">GCM10008939_18130</name>
</gene>
<evidence type="ECO:0000313" key="5">
    <source>
        <dbReference type="Proteomes" id="UP000635726"/>
    </source>
</evidence>
<dbReference type="InterPro" id="IPR003719">
    <property type="entry name" value="Phenazine_PhzF-like"/>
</dbReference>
<sequence>MTTLPIYQIDAFTRRVFGGNPAAVMPLPAPLPDATLQALAAENNLSETAFLTGGPGRYGLRWFTPTQEVNFCGHATLAAAWAAWNVLGDDAPHLSFTTRMGDLRAGSGEDGAVRLDLPRLDPVPTRRTCAELQAMLGVPVREVFEVTGGNFSVFAVLESETAVRTLVPDWARLGDIDDLVVTARADPGSGADFVSRCFCPGMGIPEDPVTGSTHSTLTPYWAAHLNRTVLQARQVSARGGALRCELQPERVHVSGHAVLYLQGTVTLPSLEGEGG</sequence>
<proteinExistence type="inferred from homology"/>
<reference evidence="4" key="2">
    <citation type="submission" date="2020-09" db="EMBL/GenBank/DDBJ databases">
        <authorList>
            <person name="Sun Q."/>
            <person name="Ohkuma M."/>
        </authorList>
    </citation>
    <scope>NUCLEOTIDE SEQUENCE</scope>
    <source>
        <strain evidence="4">JCM 14371</strain>
    </source>
</reference>
<dbReference type="PANTHER" id="PTHR13774">
    <property type="entry name" value="PHENAZINE BIOSYNTHESIS PROTEIN"/>
    <property type="match status" value="1"/>
</dbReference>
<feature type="active site" evidence="3">
    <location>
        <position position="47"/>
    </location>
</feature>
<dbReference type="NCBIfam" id="TIGR00654">
    <property type="entry name" value="PhzF_family"/>
    <property type="match status" value="1"/>
</dbReference>
<evidence type="ECO:0000256" key="1">
    <source>
        <dbReference type="ARBA" id="ARBA00008270"/>
    </source>
</evidence>
<dbReference type="EMBL" id="BMOE01000005">
    <property type="protein sequence ID" value="GGJ74217.1"/>
    <property type="molecule type" value="Genomic_DNA"/>
</dbReference>
<comment type="caution">
    <text evidence="4">The sequence shown here is derived from an EMBL/GenBank/DDBJ whole genome shotgun (WGS) entry which is preliminary data.</text>
</comment>
<evidence type="ECO:0000313" key="4">
    <source>
        <dbReference type="EMBL" id="GGJ74217.1"/>
    </source>
</evidence>
<evidence type="ECO:0000256" key="3">
    <source>
        <dbReference type="PIRSR" id="PIRSR016184-1"/>
    </source>
</evidence>
<keyword evidence="2 4" id="KW-0413">Isomerase</keyword>
<dbReference type="Pfam" id="PF02567">
    <property type="entry name" value="PhzC-PhzF"/>
    <property type="match status" value="1"/>
</dbReference>